<dbReference type="SUPFAM" id="SSF54106">
    <property type="entry name" value="LysM domain"/>
    <property type="match status" value="1"/>
</dbReference>
<gene>
    <name evidence="4" type="ORF">H9872_05250</name>
</gene>
<dbReference type="PROSITE" id="PS51782">
    <property type="entry name" value="LYSM"/>
    <property type="match status" value="1"/>
</dbReference>
<sequence length="429" mass="48524">MGKLSYRPKKNQAKQDVKKQYSASEHVKEKVEGSEAEEKGQNIIEKITVMSTKKNTGKLENIKVVGDMDCAYHIYIEDYVYTYIYQLGAADLAKESSAILIGEIYNDSKEAIVRGIIPINMDKLGEGSEWIDMGTVEEVEHQRKAYFKDQEIIGWMHMQPGYGTMLTMKELREHQDVFEGNGTICMLVDAINKIETLYVYEDEELKEQSGYCMYYERNEDMQQFMLDHPFTSGAKEEIKDTVVNQFREIGKMRKAEYAQRKNLNLTVMAASIILIALTAVIVKMNDNKNYNEAAKMVNSSQLTGLESLVDNEKIGEALPIDDPFNQANIDAIGTESAVEDSNLPEEVVFEDEALTTPVEEGEIAGIDEGEEIASEEAEYDIYIVQTGDTLADICYKEYGNAKRSMEVAKFNGLTDTNQIYVGQELKMPK</sequence>
<evidence type="ECO:0000256" key="2">
    <source>
        <dbReference type="SAM" id="Phobius"/>
    </source>
</evidence>
<accession>A0A9E2KCT3</accession>
<feature type="compositionally biased region" description="Basic and acidic residues" evidence="1">
    <location>
        <begin position="13"/>
        <end position="36"/>
    </location>
</feature>
<keyword evidence="2" id="KW-0472">Membrane</keyword>
<feature type="transmembrane region" description="Helical" evidence="2">
    <location>
        <begin position="262"/>
        <end position="282"/>
    </location>
</feature>
<feature type="region of interest" description="Disordered" evidence="1">
    <location>
        <begin position="1"/>
        <end position="36"/>
    </location>
</feature>
<dbReference type="InterPro" id="IPR018392">
    <property type="entry name" value="LysM"/>
</dbReference>
<comment type="caution">
    <text evidence="4">The sequence shown here is derived from an EMBL/GenBank/DDBJ whole genome shotgun (WGS) entry which is preliminary data.</text>
</comment>
<dbReference type="InterPro" id="IPR036779">
    <property type="entry name" value="LysM_dom_sf"/>
</dbReference>
<evidence type="ECO:0000259" key="3">
    <source>
        <dbReference type="PROSITE" id="PS51782"/>
    </source>
</evidence>
<dbReference type="SMART" id="SM00257">
    <property type="entry name" value="LysM"/>
    <property type="match status" value="1"/>
</dbReference>
<protein>
    <submittedName>
        <fullName evidence="4">LysM peptidoglycan-binding domain-containing protein</fullName>
    </submittedName>
</protein>
<reference evidence="4" key="1">
    <citation type="journal article" date="2021" name="PeerJ">
        <title>Extensive microbial diversity within the chicken gut microbiome revealed by metagenomics and culture.</title>
        <authorList>
            <person name="Gilroy R."/>
            <person name="Ravi A."/>
            <person name="Getino M."/>
            <person name="Pursley I."/>
            <person name="Horton D.L."/>
            <person name="Alikhan N.F."/>
            <person name="Baker D."/>
            <person name="Gharbi K."/>
            <person name="Hall N."/>
            <person name="Watson M."/>
            <person name="Adriaenssens E.M."/>
            <person name="Foster-Nyarko E."/>
            <person name="Jarju S."/>
            <person name="Secka A."/>
            <person name="Antonio M."/>
            <person name="Oren A."/>
            <person name="Chaudhuri R.R."/>
            <person name="La Ragione R."/>
            <person name="Hildebrand F."/>
            <person name="Pallen M.J."/>
        </authorList>
    </citation>
    <scope>NUCLEOTIDE SEQUENCE</scope>
    <source>
        <strain evidence="4">B5-657</strain>
    </source>
</reference>
<evidence type="ECO:0000313" key="5">
    <source>
        <dbReference type="Proteomes" id="UP000824229"/>
    </source>
</evidence>
<dbReference type="CDD" id="cd00118">
    <property type="entry name" value="LysM"/>
    <property type="match status" value="1"/>
</dbReference>
<reference evidence="4" key="2">
    <citation type="submission" date="2021-04" db="EMBL/GenBank/DDBJ databases">
        <authorList>
            <person name="Gilroy R."/>
        </authorList>
    </citation>
    <scope>NUCLEOTIDE SEQUENCE</scope>
    <source>
        <strain evidence="4">B5-657</strain>
    </source>
</reference>
<feature type="domain" description="LysM" evidence="3">
    <location>
        <begin position="380"/>
        <end position="427"/>
    </location>
</feature>
<evidence type="ECO:0000313" key="4">
    <source>
        <dbReference type="EMBL" id="MBU3804147.1"/>
    </source>
</evidence>
<dbReference type="Gene3D" id="3.10.350.10">
    <property type="entry name" value="LysM domain"/>
    <property type="match status" value="1"/>
</dbReference>
<dbReference type="AlphaFoldDB" id="A0A9E2KCT3"/>
<name>A0A9E2KCT3_9FIRM</name>
<feature type="compositionally biased region" description="Basic residues" evidence="1">
    <location>
        <begin position="1"/>
        <end position="12"/>
    </location>
</feature>
<keyword evidence="2" id="KW-1133">Transmembrane helix</keyword>
<evidence type="ECO:0000256" key="1">
    <source>
        <dbReference type="SAM" id="MobiDB-lite"/>
    </source>
</evidence>
<proteinExistence type="predicted"/>
<keyword evidence="2" id="KW-0812">Transmembrane</keyword>
<dbReference type="Proteomes" id="UP000824229">
    <property type="component" value="Unassembled WGS sequence"/>
</dbReference>
<dbReference type="EMBL" id="JAHLFQ010000117">
    <property type="protein sequence ID" value="MBU3804147.1"/>
    <property type="molecule type" value="Genomic_DNA"/>
</dbReference>
<dbReference type="Gene3D" id="3.40.140.10">
    <property type="entry name" value="Cytidine Deaminase, domain 2"/>
    <property type="match status" value="1"/>
</dbReference>
<dbReference type="Pfam" id="PF01476">
    <property type="entry name" value="LysM"/>
    <property type="match status" value="1"/>
</dbReference>
<organism evidence="4 5">
    <name type="scientific">Candidatus Cellulosilyticum pullistercoris</name>
    <dbReference type="NCBI Taxonomy" id="2838521"/>
    <lineage>
        <taxon>Bacteria</taxon>
        <taxon>Bacillati</taxon>
        <taxon>Bacillota</taxon>
        <taxon>Clostridia</taxon>
        <taxon>Lachnospirales</taxon>
        <taxon>Cellulosilyticaceae</taxon>
        <taxon>Cellulosilyticum</taxon>
    </lineage>
</organism>